<name>A0ABU3TVB3_9FIRM</name>
<evidence type="ECO:0000313" key="3">
    <source>
        <dbReference type="EMBL" id="MDU8687238.1"/>
    </source>
</evidence>
<evidence type="ECO:0000313" key="4">
    <source>
        <dbReference type="Proteomes" id="UP001263246"/>
    </source>
</evidence>
<sequence>MKIEEGRIINDFIEPNKCQYAIPVYQRNYEWSAEQCRKLFVDVVTAHKRDRRHFCGSVVYAPLKSEKKINYYVVIDGQQRLTTIYILIKALIDKAVTDEEKKSLAEVLFNVDKFKRYNIDDSSKLKLKPIKSDNNQLMLLMEDHAEQMDRTSGIYRNYELFCDLIQEFLNDNPDMGVGNIYDGLEHLTCAEIKLDDDDDNAQEIFERINSTGVPLSLSDKIRNFVLMTDTDQDRLYEDYWLKAEQMLSKDQLEGFFLDYLNFKMDGFAKESTAYDEFKALYARGQYTNESMLEEIYHYVQQYHAFYYGDEKRFSSTVNHLLRSLQTLKQTTVYLFLFSVFDDFDAGVIDDETLCKVLRLLLNYSIRRLICEVGSNSLRGLYKTLYGRVFNRPENKNNYYDSIVSFLLQLTSKDVMPSDAEFVAALKERNLYRKNALCKYLLVAIENQGKEQIKTDALTIEHIMPQNKNLSTAWQRMLGTDWELVRERYLHTLGNLTLTGYNSELGDLPFAEKLDKLAEENTHVTVLYSDVKNKTEWNAQTMESRAERLSEEVLKLFPIELPTTKVDFSDPRYRLYTVSDPHNATYKFVNYYELLGERVSADSFAFMVRSVAGKLYDLNSSIIDRMARNLEVFPAWQNPVFAYDKDAIRNAVKLKNDSDIYISTGYSAYDCICFIKALLKKYDLDLEEDFVYSARPNSTALTGINWKNIAQEWCEERDKRGEIVFDIKNCEGRYVRFTTPFLNSVIPTNEDILSPWKTNNYYFYEITSDKNELYVQLYFYCKGITDEMRTAFQKLANLTDGGKLTQGYRLFFKSSVFTQAENSTKSEIKNHLYRCLEEVRAFEMTIQDKWDS</sequence>
<evidence type="ECO:0000259" key="2">
    <source>
        <dbReference type="Pfam" id="PF07510"/>
    </source>
</evidence>
<dbReference type="InterPro" id="IPR011089">
    <property type="entry name" value="GmrSD_C"/>
</dbReference>
<dbReference type="RefSeq" id="WP_249238535.1">
    <property type="nucleotide sequence ID" value="NZ_CP094473.1"/>
</dbReference>
<dbReference type="Pfam" id="PF07510">
    <property type="entry name" value="GmrSD_C"/>
    <property type="match status" value="1"/>
</dbReference>
<feature type="domain" description="GmrSD restriction endonucleases N-terminal" evidence="1">
    <location>
        <begin position="10"/>
        <end position="225"/>
    </location>
</feature>
<dbReference type="Proteomes" id="UP001263246">
    <property type="component" value="Unassembled WGS sequence"/>
</dbReference>
<feature type="domain" description="GmrSD restriction endonucleases C-terminal" evidence="2">
    <location>
        <begin position="416"/>
        <end position="550"/>
    </location>
</feature>
<reference evidence="3 4" key="1">
    <citation type="submission" date="2023-10" db="EMBL/GenBank/DDBJ databases">
        <title>Host Genetic Regulation of Human Gut Microbial Structural Variation.</title>
        <authorList>
            <person name="Harmsen H.J.M."/>
        </authorList>
    </citation>
    <scope>NUCLEOTIDE SEQUENCE [LARGE SCALE GENOMIC DNA]</scope>
    <source>
        <strain evidence="3 4">HTF-F</strain>
    </source>
</reference>
<dbReference type="PANTHER" id="PTHR35149:SF2">
    <property type="entry name" value="DUF262 DOMAIN-CONTAINING PROTEIN"/>
    <property type="match status" value="1"/>
</dbReference>
<dbReference type="InterPro" id="IPR004919">
    <property type="entry name" value="GmrSD_N"/>
</dbReference>
<gene>
    <name evidence="3" type="ORF">RX402_00500</name>
</gene>
<comment type="caution">
    <text evidence="3">The sequence shown here is derived from an EMBL/GenBank/DDBJ whole genome shotgun (WGS) entry which is preliminary data.</text>
</comment>
<organism evidence="3 4">
    <name type="scientific">Faecalibacterium wellingii</name>
    <dbReference type="NCBI Taxonomy" id="2929491"/>
    <lineage>
        <taxon>Bacteria</taxon>
        <taxon>Bacillati</taxon>
        <taxon>Bacillota</taxon>
        <taxon>Clostridia</taxon>
        <taxon>Eubacteriales</taxon>
        <taxon>Oscillospiraceae</taxon>
        <taxon>Faecalibacterium</taxon>
    </lineage>
</organism>
<evidence type="ECO:0000259" key="1">
    <source>
        <dbReference type="Pfam" id="PF03235"/>
    </source>
</evidence>
<protein>
    <submittedName>
        <fullName evidence="3">DUF262 domain-containing protein</fullName>
    </submittedName>
</protein>
<accession>A0ABU3TVB3</accession>
<dbReference type="Pfam" id="PF03235">
    <property type="entry name" value="GmrSD_N"/>
    <property type="match status" value="1"/>
</dbReference>
<dbReference type="PANTHER" id="PTHR35149">
    <property type="entry name" value="SLL5132 PROTEIN"/>
    <property type="match status" value="1"/>
</dbReference>
<keyword evidence="4" id="KW-1185">Reference proteome</keyword>
<dbReference type="EMBL" id="JAWHPR010000001">
    <property type="protein sequence ID" value="MDU8687238.1"/>
    <property type="molecule type" value="Genomic_DNA"/>
</dbReference>
<proteinExistence type="predicted"/>